<dbReference type="GO" id="GO:0010181">
    <property type="term" value="F:FMN binding"/>
    <property type="evidence" value="ECO:0007669"/>
    <property type="project" value="UniProtKB-UniRule"/>
</dbReference>
<gene>
    <name evidence="8" type="primary">acpD</name>
    <name evidence="6" type="synonym">azoR</name>
    <name evidence="8" type="ORF">PPEP_a3818</name>
</gene>
<dbReference type="InterPro" id="IPR029039">
    <property type="entry name" value="Flavoprotein-like_sf"/>
</dbReference>
<evidence type="ECO:0000313" key="9">
    <source>
        <dbReference type="Proteomes" id="UP000660708"/>
    </source>
</evidence>
<dbReference type="PANTHER" id="PTHR43741:SF4">
    <property type="entry name" value="FMN-DEPENDENT NADH:QUINONE OXIDOREDUCTASE"/>
    <property type="match status" value="1"/>
</dbReference>
<comment type="function">
    <text evidence="6">Quinone reductase that provides resistance to thiol-specific stress caused by electrophilic quinones.</text>
</comment>
<dbReference type="AlphaFoldDB" id="A0A8I0T4U1"/>
<dbReference type="EC" id="1.6.5.-" evidence="6"/>
<name>A0A8I0T4U1_9GAMM</name>
<comment type="subunit">
    <text evidence="6">Homodimer.</text>
</comment>
<dbReference type="HAMAP" id="MF_01216">
    <property type="entry name" value="Azoreductase_type1"/>
    <property type="match status" value="1"/>
</dbReference>
<evidence type="ECO:0000256" key="3">
    <source>
        <dbReference type="ARBA" id="ARBA00023002"/>
    </source>
</evidence>
<feature type="binding site" evidence="6">
    <location>
        <begin position="23"/>
        <end position="25"/>
    </location>
    <ligand>
        <name>FMN</name>
        <dbReference type="ChEBI" id="CHEBI:58210"/>
    </ligand>
</feature>
<dbReference type="RefSeq" id="WP_147391215.1">
    <property type="nucleotide sequence ID" value="NZ_AQHF01000022.1"/>
</dbReference>
<comment type="cofactor">
    <cofactor evidence="6">
        <name>FMN</name>
        <dbReference type="ChEBI" id="CHEBI:58210"/>
    </cofactor>
    <text evidence="6">Binds 1 FMN per subunit.</text>
</comment>
<evidence type="ECO:0000259" key="7">
    <source>
        <dbReference type="Pfam" id="PF02525"/>
    </source>
</evidence>
<dbReference type="Pfam" id="PF02525">
    <property type="entry name" value="Flavodoxin_2"/>
    <property type="match status" value="1"/>
</dbReference>
<keyword evidence="4 6" id="KW-0520">NAD</keyword>
<comment type="caution">
    <text evidence="6">Lacks conserved residue(s) required for the propagation of feature annotation.</text>
</comment>
<sequence length="225" mass="25506">MKNILYISSSARKYNDHKPQHQSISRMLGKHFLNELSADLPDVEVVHRDLSIHQPAFIDEAFLAAAFEKHSLSEEQQQILAASDLAIKEVKDADVIVISSPMYNYGMPAVLKAWFDLVIRVNQTFSFDLARGDKPLLPILSGKSVVLLASWGECEFKKGETQHHLNHLSSHIEQLSPYLGADNFYEIASEYQEFNDQRHQDSKQKAIEDTIELAKLLKAKHVTGH</sequence>
<feature type="binding site" evidence="6">
    <location>
        <position position="10"/>
    </location>
    <ligand>
        <name>FMN</name>
        <dbReference type="ChEBI" id="CHEBI:58210"/>
    </ligand>
</feature>
<dbReference type="EC" id="1.7.1.17" evidence="6"/>
<comment type="catalytic activity">
    <reaction evidence="5">
        <text>N,N-dimethyl-1,4-phenylenediamine + anthranilate + 2 NAD(+) = 2-(4-dimethylaminophenyl)diazenylbenzoate + 2 NADH + 2 H(+)</text>
        <dbReference type="Rhea" id="RHEA:55872"/>
        <dbReference type="ChEBI" id="CHEBI:15378"/>
        <dbReference type="ChEBI" id="CHEBI:15783"/>
        <dbReference type="ChEBI" id="CHEBI:16567"/>
        <dbReference type="ChEBI" id="CHEBI:57540"/>
        <dbReference type="ChEBI" id="CHEBI:57945"/>
        <dbReference type="ChEBI" id="CHEBI:71579"/>
        <dbReference type="EC" id="1.7.1.17"/>
    </reaction>
    <physiologicalReaction direction="right-to-left" evidence="5">
        <dbReference type="Rhea" id="RHEA:55874"/>
    </physiologicalReaction>
</comment>
<dbReference type="Proteomes" id="UP000660708">
    <property type="component" value="Unassembled WGS sequence"/>
</dbReference>
<evidence type="ECO:0000256" key="6">
    <source>
        <dbReference type="HAMAP-Rule" id="MF_01216"/>
    </source>
</evidence>
<evidence type="ECO:0000256" key="4">
    <source>
        <dbReference type="ARBA" id="ARBA00023027"/>
    </source>
</evidence>
<proteinExistence type="inferred from homology"/>
<dbReference type="InterPro" id="IPR003680">
    <property type="entry name" value="Flavodoxin_fold"/>
</dbReference>
<evidence type="ECO:0000256" key="2">
    <source>
        <dbReference type="ARBA" id="ARBA00022643"/>
    </source>
</evidence>
<dbReference type="PANTHER" id="PTHR43741">
    <property type="entry name" value="FMN-DEPENDENT NADH-AZOREDUCTASE 1"/>
    <property type="match status" value="1"/>
</dbReference>
<comment type="caution">
    <text evidence="8">The sequence shown here is derived from an EMBL/GenBank/DDBJ whole genome shotgun (WGS) entry which is preliminary data.</text>
</comment>
<organism evidence="8 9">
    <name type="scientific">Pseudoalteromonas peptidolytica F12-50-A1</name>
    <dbReference type="NCBI Taxonomy" id="1315280"/>
    <lineage>
        <taxon>Bacteria</taxon>
        <taxon>Pseudomonadati</taxon>
        <taxon>Pseudomonadota</taxon>
        <taxon>Gammaproteobacteria</taxon>
        <taxon>Alteromonadales</taxon>
        <taxon>Pseudoalteromonadaceae</taxon>
        <taxon>Pseudoalteromonas</taxon>
    </lineage>
</organism>
<dbReference type="GO" id="GO:0016655">
    <property type="term" value="F:oxidoreductase activity, acting on NAD(P)H, quinone or similar compound as acceptor"/>
    <property type="evidence" value="ECO:0007669"/>
    <property type="project" value="InterPro"/>
</dbReference>
<dbReference type="InterPro" id="IPR023048">
    <property type="entry name" value="NADH:quinone_OxRdtase_FMN_depd"/>
</dbReference>
<dbReference type="Gene3D" id="3.40.50.360">
    <property type="match status" value="1"/>
</dbReference>
<feature type="domain" description="Flavodoxin-like fold" evidence="7">
    <location>
        <begin position="17"/>
        <end position="208"/>
    </location>
</feature>
<keyword evidence="1 6" id="KW-0285">Flavoprotein</keyword>
<dbReference type="SUPFAM" id="SSF52218">
    <property type="entry name" value="Flavoproteins"/>
    <property type="match status" value="1"/>
</dbReference>
<dbReference type="InterPro" id="IPR050104">
    <property type="entry name" value="FMN-dep_NADH:Q_OxRdtase_AzoR1"/>
</dbReference>
<evidence type="ECO:0000256" key="1">
    <source>
        <dbReference type="ARBA" id="ARBA00022630"/>
    </source>
</evidence>
<keyword evidence="9" id="KW-1185">Reference proteome</keyword>
<comment type="similarity">
    <text evidence="6">Belongs to the azoreductase type 1 family.</text>
</comment>
<keyword evidence="2 6" id="KW-0288">FMN</keyword>
<evidence type="ECO:0000256" key="5">
    <source>
        <dbReference type="ARBA" id="ARBA00048542"/>
    </source>
</evidence>
<evidence type="ECO:0000313" key="8">
    <source>
        <dbReference type="EMBL" id="MBE0346563.1"/>
    </source>
</evidence>
<comment type="function">
    <text evidence="6">Also exhibits azoreductase activity. Catalyzes the reductive cleavage of the azo bond in aromatic azo compounds to the corresponding amines.</text>
</comment>
<reference evidence="8 9" key="1">
    <citation type="submission" date="2015-06" db="EMBL/GenBank/DDBJ databases">
        <title>Genome sequence of Pseudoalteromonas peptidolytica.</title>
        <authorList>
            <person name="Xie B.-B."/>
            <person name="Rong J.-C."/>
            <person name="Qin Q.-L."/>
            <person name="Zhang Y.-Z."/>
        </authorList>
    </citation>
    <scope>NUCLEOTIDE SEQUENCE [LARGE SCALE GENOMIC DNA]</scope>
    <source>
        <strain evidence="8 9">F12-50-A1</strain>
    </source>
</reference>
<dbReference type="EMBL" id="AQHF01000022">
    <property type="protein sequence ID" value="MBE0346563.1"/>
    <property type="molecule type" value="Genomic_DNA"/>
</dbReference>
<dbReference type="GO" id="GO:0016652">
    <property type="term" value="F:oxidoreductase activity, acting on NAD(P)H as acceptor"/>
    <property type="evidence" value="ECO:0007669"/>
    <property type="project" value="UniProtKB-UniRule"/>
</dbReference>
<keyword evidence="3 6" id="KW-0560">Oxidoreductase</keyword>
<accession>A0A8I0T4U1</accession>
<protein>
    <recommendedName>
        <fullName evidence="6">FMN dependent NADH:quinone oxidoreductase</fullName>
        <ecNumber evidence="6">1.6.5.-</ecNumber>
    </recommendedName>
    <alternativeName>
        <fullName evidence="6">Azo-dye reductase</fullName>
    </alternativeName>
    <alternativeName>
        <fullName evidence="6">FMN-dependent NADH-azo compound oxidoreductase</fullName>
    </alternativeName>
    <alternativeName>
        <fullName evidence="6">FMN-dependent NADH-azoreductase</fullName>
        <ecNumber evidence="6">1.7.1.17</ecNumber>
    </alternativeName>
</protein>
<comment type="catalytic activity">
    <reaction evidence="6">
        <text>2 a quinone + NADH + H(+) = 2 a 1,4-benzosemiquinone + NAD(+)</text>
        <dbReference type="Rhea" id="RHEA:65952"/>
        <dbReference type="ChEBI" id="CHEBI:15378"/>
        <dbReference type="ChEBI" id="CHEBI:57540"/>
        <dbReference type="ChEBI" id="CHEBI:57945"/>
        <dbReference type="ChEBI" id="CHEBI:132124"/>
        <dbReference type="ChEBI" id="CHEBI:134225"/>
    </reaction>
</comment>
<dbReference type="GO" id="GO:0009055">
    <property type="term" value="F:electron transfer activity"/>
    <property type="evidence" value="ECO:0007669"/>
    <property type="project" value="UniProtKB-UniRule"/>
</dbReference>